<dbReference type="PANTHER" id="PTHR43569:SF2">
    <property type="entry name" value="AMIDOHYDROLASE-RELATED DOMAIN-CONTAINING PROTEIN"/>
    <property type="match status" value="1"/>
</dbReference>
<dbReference type="RefSeq" id="WP_085868963.1">
    <property type="nucleotide sequence ID" value="NZ_FWFQ01000016.1"/>
</dbReference>
<dbReference type="AlphaFoldDB" id="A0A1Y5SRU4"/>
<evidence type="ECO:0000313" key="4">
    <source>
        <dbReference type="Proteomes" id="UP000193409"/>
    </source>
</evidence>
<keyword evidence="4" id="KW-1185">Reference proteome</keyword>
<dbReference type="InterPro" id="IPR006680">
    <property type="entry name" value="Amidohydro-rel"/>
</dbReference>
<evidence type="ECO:0000256" key="1">
    <source>
        <dbReference type="ARBA" id="ARBA00038310"/>
    </source>
</evidence>
<keyword evidence="3" id="KW-0378">Hydrolase</keyword>
<dbReference type="OrthoDB" id="9787654at2"/>
<accession>A0A1Y5SRU4</accession>
<dbReference type="PANTHER" id="PTHR43569">
    <property type="entry name" value="AMIDOHYDROLASE"/>
    <property type="match status" value="1"/>
</dbReference>
<reference evidence="3 4" key="1">
    <citation type="submission" date="2017-03" db="EMBL/GenBank/DDBJ databases">
        <authorList>
            <person name="Afonso C.L."/>
            <person name="Miller P.J."/>
            <person name="Scott M.A."/>
            <person name="Spackman E."/>
            <person name="Goraichik I."/>
            <person name="Dimitrov K.M."/>
            <person name="Suarez D.L."/>
            <person name="Swayne D.E."/>
        </authorList>
    </citation>
    <scope>NUCLEOTIDE SEQUENCE [LARGE SCALE GENOMIC DNA]</scope>
    <source>
        <strain evidence="3 4">CECT 7680</strain>
    </source>
</reference>
<evidence type="ECO:0000313" key="3">
    <source>
        <dbReference type="EMBL" id="SLN47001.1"/>
    </source>
</evidence>
<proteinExistence type="inferred from homology"/>
<dbReference type="InterPro" id="IPR032466">
    <property type="entry name" value="Metal_Hydrolase"/>
</dbReference>
<organism evidence="3 4">
    <name type="scientific">Pseudoruegeria aquimaris</name>
    <dbReference type="NCBI Taxonomy" id="393663"/>
    <lineage>
        <taxon>Bacteria</taxon>
        <taxon>Pseudomonadati</taxon>
        <taxon>Pseudomonadota</taxon>
        <taxon>Alphaproteobacteria</taxon>
        <taxon>Rhodobacterales</taxon>
        <taxon>Roseobacteraceae</taxon>
        <taxon>Pseudoruegeria</taxon>
    </lineage>
</organism>
<dbReference type="EMBL" id="FWFQ01000016">
    <property type="protein sequence ID" value="SLN47001.1"/>
    <property type="molecule type" value="Genomic_DNA"/>
</dbReference>
<protein>
    <submittedName>
        <fullName evidence="3">Amidohydrolase</fullName>
    </submittedName>
</protein>
<name>A0A1Y5SRU4_9RHOB</name>
<feature type="domain" description="Amidohydrolase-related" evidence="2">
    <location>
        <begin position="4"/>
        <end position="278"/>
    </location>
</feature>
<dbReference type="InterPro" id="IPR052350">
    <property type="entry name" value="Metallo-dep_Lactonases"/>
</dbReference>
<dbReference type="Gene3D" id="3.20.20.140">
    <property type="entry name" value="Metal-dependent hydrolases"/>
    <property type="match status" value="1"/>
</dbReference>
<dbReference type="SUPFAM" id="SSF51556">
    <property type="entry name" value="Metallo-dependent hydrolases"/>
    <property type="match status" value="1"/>
</dbReference>
<dbReference type="Pfam" id="PF04909">
    <property type="entry name" value="Amidohydro_2"/>
    <property type="match status" value="1"/>
</dbReference>
<sequence>MLFDTHLHLIYPERLSYPWLADFAALNRPSTFDAYRVLAGRLGITGCLHMEVDVAESQIAAETDLVEELMASEGSLMRGAISSCRPESEGFAAFLEAARARPAIKGFRRVLHVVDDDLSTTPLFRDNVKRLSGTGLTFDLCVQPRQHGIAAALVDHCPDVTFILDHCGVPDIAGGTFEAWQAGMRALAERPNVVAKISGVVAYGDAERWSLADLRPYVEATAEAFGPERLVWGSDSPVCNLGGGLPTWVAATHALTAGWSAAERTALYAGNARRIWNLQGDE</sequence>
<dbReference type="Proteomes" id="UP000193409">
    <property type="component" value="Unassembled WGS sequence"/>
</dbReference>
<dbReference type="GO" id="GO:0016787">
    <property type="term" value="F:hydrolase activity"/>
    <property type="evidence" value="ECO:0007669"/>
    <property type="project" value="UniProtKB-KW"/>
</dbReference>
<evidence type="ECO:0000259" key="2">
    <source>
        <dbReference type="Pfam" id="PF04909"/>
    </source>
</evidence>
<gene>
    <name evidence="3" type="ORF">PSA7680_02412</name>
</gene>
<comment type="similarity">
    <text evidence="1">Belongs to the metallo-dependent hydrolases superfamily.</text>
</comment>